<protein>
    <submittedName>
        <fullName evidence="1">Uncharacterized protein</fullName>
    </submittedName>
</protein>
<proteinExistence type="predicted"/>
<evidence type="ECO:0000313" key="2">
    <source>
        <dbReference type="Proteomes" id="UP000324222"/>
    </source>
</evidence>
<keyword evidence="2" id="KW-1185">Reference proteome</keyword>
<organism evidence="1 2">
    <name type="scientific">Portunus trituberculatus</name>
    <name type="common">Swimming crab</name>
    <name type="synonym">Neptunus trituberculatus</name>
    <dbReference type="NCBI Taxonomy" id="210409"/>
    <lineage>
        <taxon>Eukaryota</taxon>
        <taxon>Metazoa</taxon>
        <taxon>Ecdysozoa</taxon>
        <taxon>Arthropoda</taxon>
        <taxon>Crustacea</taxon>
        <taxon>Multicrustacea</taxon>
        <taxon>Malacostraca</taxon>
        <taxon>Eumalacostraca</taxon>
        <taxon>Eucarida</taxon>
        <taxon>Decapoda</taxon>
        <taxon>Pleocyemata</taxon>
        <taxon>Brachyura</taxon>
        <taxon>Eubrachyura</taxon>
        <taxon>Portunoidea</taxon>
        <taxon>Portunidae</taxon>
        <taxon>Portuninae</taxon>
        <taxon>Portunus</taxon>
    </lineage>
</organism>
<sequence>MRYGGCTRSPYYSNIVRGQSWVAQGQVAVWQVRKVEPPHTGLGQLRQAEAEMLMAGRLVEAEQESRTGCHLSRHCVAEVGRAGKSPWRSRQ</sequence>
<gene>
    <name evidence="1" type="ORF">E2C01_058037</name>
</gene>
<dbReference type="EMBL" id="VSRR010021424">
    <property type="protein sequence ID" value="MPC63929.1"/>
    <property type="molecule type" value="Genomic_DNA"/>
</dbReference>
<dbReference type="Proteomes" id="UP000324222">
    <property type="component" value="Unassembled WGS sequence"/>
</dbReference>
<evidence type="ECO:0000313" key="1">
    <source>
        <dbReference type="EMBL" id="MPC63929.1"/>
    </source>
</evidence>
<reference evidence="1 2" key="1">
    <citation type="submission" date="2019-05" db="EMBL/GenBank/DDBJ databases">
        <title>Another draft genome of Portunus trituberculatus and its Hox gene families provides insights of decapod evolution.</title>
        <authorList>
            <person name="Jeong J.-H."/>
            <person name="Song I."/>
            <person name="Kim S."/>
            <person name="Choi T."/>
            <person name="Kim D."/>
            <person name="Ryu S."/>
            <person name="Kim W."/>
        </authorList>
    </citation>
    <scope>NUCLEOTIDE SEQUENCE [LARGE SCALE GENOMIC DNA]</scope>
    <source>
        <tissue evidence="1">Muscle</tissue>
    </source>
</reference>
<accession>A0A5B7H1Y2</accession>
<dbReference type="AlphaFoldDB" id="A0A5B7H1Y2"/>
<comment type="caution">
    <text evidence="1">The sequence shown here is derived from an EMBL/GenBank/DDBJ whole genome shotgun (WGS) entry which is preliminary data.</text>
</comment>
<name>A0A5B7H1Y2_PORTR</name>